<dbReference type="PANTHER" id="PTHR45734:SF3">
    <property type="entry name" value="TENSIN-1"/>
    <property type="match status" value="1"/>
</dbReference>
<organism evidence="2 3">
    <name type="scientific">Anguilla anguilla</name>
    <name type="common">European freshwater eel</name>
    <name type="synonym">Muraena anguilla</name>
    <dbReference type="NCBI Taxonomy" id="7936"/>
    <lineage>
        <taxon>Eukaryota</taxon>
        <taxon>Metazoa</taxon>
        <taxon>Chordata</taxon>
        <taxon>Craniata</taxon>
        <taxon>Vertebrata</taxon>
        <taxon>Euteleostomi</taxon>
        <taxon>Actinopterygii</taxon>
        <taxon>Neopterygii</taxon>
        <taxon>Teleostei</taxon>
        <taxon>Anguilliformes</taxon>
        <taxon>Anguillidae</taxon>
        <taxon>Anguilla</taxon>
    </lineage>
</organism>
<dbReference type="AlphaFoldDB" id="A0A9D3LNU5"/>
<name>A0A9D3LNU5_ANGAN</name>
<dbReference type="GO" id="GO:0010761">
    <property type="term" value="P:fibroblast migration"/>
    <property type="evidence" value="ECO:0007669"/>
    <property type="project" value="TreeGrafter"/>
</dbReference>
<dbReference type="GO" id="GO:0005925">
    <property type="term" value="C:focal adhesion"/>
    <property type="evidence" value="ECO:0007669"/>
    <property type="project" value="TreeGrafter"/>
</dbReference>
<feature type="region of interest" description="Disordered" evidence="1">
    <location>
        <begin position="1"/>
        <end position="50"/>
    </location>
</feature>
<feature type="compositionally biased region" description="Polar residues" evidence="1">
    <location>
        <begin position="81"/>
        <end position="91"/>
    </location>
</feature>
<evidence type="ECO:0000313" key="3">
    <source>
        <dbReference type="Proteomes" id="UP001044222"/>
    </source>
</evidence>
<accession>A0A9D3LNU5</accession>
<comment type="caution">
    <text evidence="2">The sequence shown here is derived from an EMBL/GenBank/DDBJ whole genome shotgun (WGS) entry which is preliminary data.</text>
</comment>
<dbReference type="InterPro" id="IPR051484">
    <property type="entry name" value="Tensin_PTEN_phosphatase"/>
</dbReference>
<feature type="compositionally biased region" description="Low complexity" evidence="1">
    <location>
        <begin position="1"/>
        <end position="20"/>
    </location>
</feature>
<feature type="compositionally biased region" description="Polar residues" evidence="1">
    <location>
        <begin position="21"/>
        <end position="30"/>
    </location>
</feature>
<sequence>MAASSPEPQEQHQPAVQQQHSYSASSSPLPVQTPAKETDPEEENLGVQGLVAHRVAEYNARIRGMKQNFLLPQATRHRSFSFSGVRSQGMTPDSRAAPARRRTTSEGQYQNGHDGGGGPSPSGPVRSPIRCVSRVRQRHRPQPWGRPKEGPMHSYREAFEDMEAPSSPSPSGGEIHPPTPAFPVSPQTPYFNMCRSPPGLAKTPLSALGLKPHSPADILLHQGGPDVEPSPITDAEEEPRSYVESVARTAAAGGGGGGVPMMMHPAHQGYPDDSFVRQAAPPHAFNPPLSSSSPIYSPDGYPSPDVGVRMPVHMAAHPAGDPAFRSQPHDGMYQGPAPSYPSPSGVAGGYAGRTSGPTRRRTAPGQRAGRPCCPGSPHTLHRTVATNTPPSPALQRRMLNQAGHAPPANGGEHH</sequence>
<evidence type="ECO:0000313" key="2">
    <source>
        <dbReference type="EMBL" id="KAG5833781.1"/>
    </source>
</evidence>
<proteinExistence type="predicted"/>
<feature type="region of interest" description="Disordered" evidence="1">
    <location>
        <begin position="330"/>
        <end position="414"/>
    </location>
</feature>
<gene>
    <name evidence="2" type="ORF">ANANG_G00279520</name>
</gene>
<feature type="region of interest" description="Disordered" evidence="1">
    <location>
        <begin position="133"/>
        <end position="152"/>
    </location>
</feature>
<reference evidence="2" key="1">
    <citation type="submission" date="2021-01" db="EMBL/GenBank/DDBJ databases">
        <title>A chromosome-scale assembly of European eel, Anguilla anguilla.</title>
        <authorList>
            <person name="Henkel C."/>
            <person name="Jong-Raadsen S.A."/>
            <person name="Dufour S."/>
            <person name="Weltzien F.-A."/>
            <person name="Palstra A.P."/>
            <person name="Pelster B."/>
            <person name="Spaink H.P."/>
            <person name="Van Den Thillart G.E."/>
            <person name="Jansen H."/>
            <person name="Zahm M."/>
            <person name="Klopp C."/>
            <person name="Cedric C."/>
            <person name="Louis A."/>
            <person name="Berthelot C."/>
            <person name="Parey E."/>
            <person name="Roest Crollius H."/>
            <person name="Montfort J."/>
            <person name="Robinson-Rechavi M."/>
            <person name="Bucao C."/>
            <person name="Bouchez O."/>
            <person name="Gislard M."/>
            <person name="Lluch J."/>
            <person name="Milhes M."/>
            <person name="Lampietro C."/>
            <person name="Lopez Roques C."/>
            <person name="Donnadieu C."/>
            <person name="Braasch I."/>
            <person name="Desvignes T."/>
            <person name="Postlethwait J."/>
            <person name="Bobe J."/>
            <person name="Guiguen Y."/>
            <person name="Dirks R."/>
        </authorList>
    </citation>
    <scope>NUCLEOTIDE SEQUENCE</scope>
    <source>
        <strain evidence="2">Tag_6206</strain>
        <tissue evidence="2">Liver</tissue>
    </source>
</reference>
<keyword evidence="3" id="KW-1185">Reference proteome</keyword>
<dbReference type="EMBL" id="JAFIRN010000016">
    <property type="protein sequence ID" value="KAG5833781.1"/>
    <property type="molecule type" value="Genomic_DNA"/>
</dbReference>
<feature type="region of interest" description="Disordered" evidence="1">
    <location>
        <begin position="81"/>
        <end position="128"/>
    </location>
</feature>
<dbReference type="Proteomes" id="UP001044222">
    <property type="component" value="Chromosome 16"/>
</dbReference>
<evidence type="ECO:0000256" key="1">
    <source>
        <dbReference type="SAM" id="MobiDB-lite"/>
    </source>
</evidence>
<dbReference type="PANTHER" id="PTHR45734">
    <property type="entry name" value="TENSIN"/>
    <property type="match status" value="1"/>
</dbReference>
<protein>
    <submittedName>
        <fullName evidence="2">Uncharacterized protein</fullName>
    </submittedName>
</protein>